<name>A0A9D1LAL8_9CLOT</name>
<dbReference type="InterPro" id="IPR011050">
    <property type="entry name" value="Pectin_lyase_fold/virulence"/>
</dbReference>
<comment type="caution">
    <text evidence="1">The sequence shown here is derived from an EMBL/GenBank/DDBJ whole genome shotgun (WGS) entry which is preliminary data.</text>
</comment>
<reference evidence="1" key="2">
    <citation type="journal article" date="2021" name="PeerJ">
        <title>Extensive microbial diversity within the chicken gut microbiome revealed by metagenomics and culture.</title>
        <authorList>
            <person name="Gilroy R."/>
            <person name="Ravi A."/>
            <person name="Getino M."/>
            <person name="Pursley I."/>
            <person name="Horton D.L."/>
            <person name="Alikhan N.F."/>
            <person name="Baker D."/>
            <person name="Gharbi K."/>
            <person name="Hall N."/>
            <person name="Watson M."/>
            <person name="Adriaenssens E.M."/>
            <person name="Foster-Nyarko E."/>
            <person name="Jarju S."/>
            <person name="Secka A."/>
            <person name="Antonio M."/>
            <person name="Oren A."/>
            <person name="Chaudhuri R.R."/>
            <person name="La Ragione R."/>
            <person name="Hildebrand F."/>
            <person name="Pallen M.J."/>
        </authorList>
    </citation>
    <scope>NUCLEOTIDE SEQUENCE</scope>
    <source>
        <strain evidence="1">CHK195-4489</strain>
    </source>
</reference>
<protein>
    <recommendedName>
        <fullName evidence="3">Pectate lyase superfamily protein domain-containing protein</fullName>
    </recommendedName>
</protein>
<evidence type="ECO:0000313" key="1">
    <source>
        <dbReference type="EMBL" id="HIU29377.1"/>
    </source>
</evidence>
<reference evidence="1" key="1">
    <citation type="submission" date="2020-10" db="EMBL/GenBank/DDBJ databases">
        <authorList>
            <person name="Gilroy R."/>
        </authorList>
    </citation>
    <scope>NUCLEOTIDE SEQUENCE</scope>
    <source>
        <strain evidence="1">CHK195-4489</strain>
    </source>
</reference>
<organism evidence="1 2">
    <name type="scientific">Candidatus Egerieisoma faecipullorum</name>
    <dbReference type="NCBI Taxonomy" id="2840963"/>
    <lineage>
        <taxon>Bacteria</taxon>
        <taxon>Bacillati</taxon>
        <taxon>Bacillota</taxon>
        <taxon>Clostridia</taxon>
        <taxon>Eubacteriales</taxon>
        <taxon>Clostridiaceae</taxon>
        <taxon>Clostridiaceae incertae sedis</taxon>
        <taxon>Candidatus Egerieisoma</taxon>
    </lineage>
</organism>
<accession>A0A9D1LAL8</accession>
<dbReference type="EMBL" id="DVMM01000072">
    <property type="protein sequence ID" value="HIU29377.1"/>
    <property type="molecule type" value="Genomic_DNA"/>
</dbReference>
<dbReference type="AlphaFoldDB" id="A0A9D1LAL8"/>
<dbReference type="InterPro" id="IPR012334">
    <property type="entry name" value="Pectin_lyas_fold"/>
</dbReference>
<sequence>MAAITVCHAVGCTNREDSRKRGIPSGSADVRQSIPDDEWKKTLGVGRLCAEGAEPDREQSEKAKILYVRDFGAKGDGINNDGSPIRKAITVLKKAEPGSRLVFDANTTYYISSGEYALALQNLKNVTIEGKNTTILAKPIMGLCLIQDCTNVVIQGINFDYKTKPYAVADVIADKGNGVVHIKTDRSLNFRGTYSQPAADYFGVVDRTEGRYHVGITSIKVVDSAERIYEVRCNDVFAGRDERIRMMTDDGYRFIVPMPNVGQAIEQAFTVIGNEDLTMKDCNIWSAAKFMFFLNGNNGIIKFQNVHIAPAPGEDAHIVGWRDGFHCKENRAQLIWENCSAKYLYDDVFNISASMLQVQKAEENRLYLYWQETGGAYPHIRAGDTVSFFDTASGEQIGSGTVRQTAVYGAETTVILEEPLAGIEARESCKAVVDTLAAPGSIIRNCNFQGTFRFRSPIYISDSRLHVTRMWLNVEAPWEGPVTNRVLFSNCVFTFDNPKEKFIHIGSGNSNWKNAENPYRVKDIVFFHCSIRQDAVEIGEAESAHDEVCFPDCY</sequence>
<dbReference type="SUPFAM" id="SSF51126">
    <property type="entry name" value="Pectin lyase-like"/>
    <property type="match status" value="1"/>
</dbReference>
<dbReference type="Gene3D" id="2.160.20.10">
    <property type="entry name" value="Single-stranded right-handed beta-helix, Pectin lyase-like"/>
    <property type="match status" value="1"/>
</dbReference>
<evidence type="ECO:0008006" key="3">
    <source>
        <dbReference type="Google" id="ProtNLM"/>
    </source>
</evidence>
<proteinExistence type="predicted"/>
<dbReference type="Proteomes" id="UP000824089">
    <property type="component" value="Unassembled WGS sequence"/>
</dbReference>
<evidence type="ECO:0000313" key="2">
    <source>
        <dbReference type="Proteomes" id="UP000824089"/>
    </source>
</evidence>
<gene>
    <name evidence="1" type="ORF">IAD50_03655</name>
</gene>